<dbReference type="InParanoid" id="A0A177C8Z4"/>
<dbReference type="RefSeq" id="XP_018034400.1">
    <property type="nucleotide sequence ID" value="XM_018180310.1"/>
</dbReference>
<feature type="signal peptide" evidence="1">
    <location>
        <begin position="1"/>
        <end position="19"/>
    </location>
</feature>
<dbReference type="Proteomes" id="UP000077069">
    <property type="component" value="Unassembled WGS sequence"/>
</dbReference>
<dbReference type="AlphaFoldDB" id="A0A177C8Z4"/>
<accession>A0A177C8Z4</accession>
<dbReference type="EMBL" id="KV441554">
    <property type="protein sequence ID" value="OAG04035.1"/>
    <property type="molecule type" value="Genomic_DNA"/>
</dbReference>
<name>A0A177C8Z4_9PLEO</name>
<keyword evidence="1" id="KW-0732">Signal</keyword>
<reference evidence="2 3" key="1">
    <citation type="submission" date="2016-05" db="EMBL/GenBank/DDBJ databases">
        <title>Comparative analysis of secretome profiles of manganese(II)-oxidizing ascomycete fungi.</title>
        <authorList>
            <consortium name="DOE Joint Genome Institute"/>
            <person name="Zeiner C.A."/>
            <person name="Purvine S.O."/>
            <person name="Zink E.M."/>
            <person name="Wu S."/>
            <person name="Pasa-Tolic L."/>
            <person name="Chaput D.L."/>
            <person name="Haridas S."/>
            <person name="Grigoriev I.V."/>
            <person name="Santelli C.M."/>
            <person name="Hansel C.M."/>
        </authorList>
    </citation>
    <scope>NUCLEOTIDE SEQUENCE [LARGE SCALE GENOMIC DNA]</scope>
    <source>
        <strain evidence="2 3">AP3s5-JAC2a</strain>
    </source>
</reference>
<feature type="chain" id="PRO_5008057848" description="AA1-like domain-containing protein" evidence="1">
    <location>
        <begin position="20"/>
        <end position="157"/>
    </location>
</feature>
<proteinExistence type="predicted"/>
<keyword evidence="3" id="KW-1185">Reference proteome</keyword>
<evidence type="ECO:0000256" key="1">
    <source>
        <dbReference type="SAM" id="SignalP"/>
    </source>
</evidence>
<evidence type="ECO:0000313" key="2">
    <source>
        <dbReference type="EMBL" id="OAG04035.1"/>
    </source>
</evidence>
<protein>
    <recommendedName>
        <fullName evidence="4">AA1-like domain-containing protein</fullName>
    </recommendedName>
</protein>
<dbReference type="OrthoDB" id="3763539at2759"/>
<evidence type="ECO:0008006" key="4">
    <source>
        <dbReference type="Google" id="ProtNLM"/>
    </source>
</evidence>
<gene>
    <name evidence="2" type="ORF">CC84DRAFT_1177943</name>
</gene>
<sequence>MLAHFLTTLLLLLPVLTLALPHNSRDAATCTPTAYTISSYTANPTKPNQSIHLAFRSAFPDPSLVTDAALSSAVCDASADSSGNFPNELTCSTGRSNLEVDLRGELGSGKLMVIHFWRCGGKNWMSSTPVDIDAGSEGEGFLPQNVREVPCGAPTCP</sequence>
<dbReference type="GeneID" id="28763796"/>
<organism evidence="2 3">
    <name type="scientific">Paraphaeosphaeria sporulosa</name>
    <dbReference type="NCBI Taxonomy" id="1460663"/>
    <lineage>
        <taxon>Eukaryota</taxon>
        <taxon>Fungi</taxon>
        <taxon>Dikarya</taxon>
        <taxon>Ascomycota</taxon>
        <taxon>Pezizomycotina</taxon>
        <taxon>Dothideomycetes</taxon>
        <taxon>Pleosporomycetidae</taxon>
        <taxon>Pleosporales</taxon>
        <taxon>Massarineae</taxon>
        <taxon>Didymosphaeriaceae</taxon>
        <taxon>Paraphaeosphaeria</taxon>
    </lineage>
</organism>
<evidence type="ECO:0000313" key="3">
    <source>
        <dbReference type="Proteomes" id="UP000077069"/>
    </source>
</evidence>